<dbReference type="SUPFAM" id="SSF51735">
    <property type="entry name" value="NAD(P)-binding Rossmann-fold domains"/>
    <property type="match status" value="1"/>
</dbReference>
<dbReference type="Proteomes" id="UP000606786">
    <property type="component" value="Unassembled WGS sequence"/>
</dbReference>
<dbReference type="PANTHER" id="PTHR11695">
    <property type="entry name" value="ALCOHOL DEHYDROGENASE RELATED"/>
    <property type="match status" value="1"/>
</dbReference>
<evidence type="ECO:0000313" key="8">
    <source>
        <dbReference type="Proteomes" id="UP000606786"/>
    </source>
</evidence>
<keyword evidence="5" id="KW-0496">Mitochondrion</keyword>
<evidence type="ECO:0000256" key="1">
    <source>
        <dbReference type="ARBA" id="ARBA00004173"/>
    </source>
</evidence>
<organism evidence="7 8">
    <name type="scientific">Ceratitis capitata</name>
    <name type="common">Mediterranean fruit fly</name>
    <name type="synonym">Tephritis capitata</name>
    <dbReference type="NCBI Taxonomy" id="7213"/>
    <lineage>
        <taxon>Eukaryota</taxon>
        <taxon>Metazoa</taxon>
        <taxon>Ecdysozoa</taxon>
        <taxon>Arthropoda</taxon>
        <taxon>Hexapoda</taxon>
        <taxon>Insecta</taxon>
        <taxon>Pterygota</taxon>
        <taxon>Neoptera</taxon>
        <taxon>Endopterygota</taxon>
        <taxon>Diptera</taxon>
        <taxon>Brachycera</taxon>
        <taxon>Muscomorpha</taxon>
        <taxon>Tephritoidea</taxon>
        <taxon>Tephritidae</taxon>
        <taxon>Ceratitis</taxon>
        <taxon>Ceratitis</taxon>
    </lineage>
</organism>
<comment type="subcellular location">
    <subcellularLocation>
        <location evidence="1">Mitochondrion</location>
    </subcellularLocation>
</comment>
<dbReference type="FunFam" id="3.40.50.720:FF:000147">
    <property type="entry name" value="Reticulon-4-interacting protein 1 homolog, mitochondrial"/>
    <property type="match status" value="1"/>
</dbReference>
<proteinExistence type="inferred from homology"/>
<evidence type="ECO:0000259" key="6">
    <source>
        <dbReference type="SMART" id="SM00829"/>
    </source>
</evidence>
<evidence type="ECO:0000313" key="7">
    <source>
        <dbReference type="EMBL" id="CAD6999350.1"/>
    </source>
</evidence>
<name>A0A811UKR2_CERCA</name>
<dbReference type="InterPro" id="IPR050700">
    <property type="entry name" value="YIM1/Zinc_Alcohol_DH_Fams"/>
</dbReference>
<dbReference type="AlphaFoldDB" id="A0A811UKR2"/>
<dbReference type="GO" id="GO:0016491">
    <property type="term" value="F:oxidoreductase activity"/>
    <property type="evidence" value="ECO:0007669"/>
    <property type="project" value="UniProtKB-KW"/>
</dbReference>
<dbReference type="SMART" id="SM00829">
    <property type="entry name" value="PKS_ER"/>
    <property type="match status" value="1"/>
</dbReference>
<evidence type="ECO:0000256" key="2">
    <source>
        <dbReference type="ARBA" id="ARBA00010371"/>
    </source>
</evidence>
<evidence type="ECO:0000256" key="5">
    <source>
        <dbReference type="ARBA" id="ARBA00023128"/>
    </source>
</evidence>
<dbReference type="InterPro" id="IPR036291">
    <property type="entry name" value="NAD(P)-bd_dom_sf"/>
</dbReference>
<dbReference type="Pfam" id="PF08240">
    <property type="entry name" value="ADH_N"/>
    <property type="match status" value="1"/>
</dbReference>
<dbReference type="InterPro" id="IPR013154">
    <property type="entry name" value="ADH-like_N"/>
</dbReference>
<evidence type="ECO:0000256" key="4">
    <source>
        <dbReference type="ARBA" id="ARBA00023002"/>
    </source>
</evidence>
<dbReference type="GO" id="GO:0005739">
    <property type="term" value="C:mitochondrion"/>
    <property type="evidence" value="ECO:0007669"/>
    <property type="project" value="UniProtKB-SubCell"/>
</dbReference>
<protein>
    <submittedName>
        <fullName evidence="7">(Mediterranean fruit fly) hypothetical protein</fullName>
    </submittedName>
</protein>
<sequence>MSALKLNRLAKKCFSLFPNYSTHQIRTGKENRCNEISHRSSELKMNGWQIHNYGNCEELQYATGLRMPLIRNANDCLVRINTTTVNPIDVAMLGGYGSKIINMLRCQEAKSIEFPLILGREFCGTVIQCGMGTNNKVGVGDRVWGVVPLQMNGSHAQYVIVPDYCISTAPASLSDEQAASVLYAGLTAWSGLYITGRLGGLWGAISSSGGGENKRVLVLGGAGSVGSIAIQLLKSQKVNVLATCSTDAIETVKNLGADYVVDYKNSEEMQSLNKFGPFDIVLDCAGQGAEVSSQLNMKFHQYITFSSPILKNVDNHGFGLGMIKNVTNFIETNTKSISKKGGLVKYGFFVPAQQGIELIHRLVEKKQLLPLIDSTFTFDRLPHAFERVQNGHLRGKVVINSIN</sequence>
<feature type="domain" description="Enoyl reductase (ER)" evidence="6">
    <location>
        <begin position="54"/>
        <end position="399"/>
    </location>
</feature>
<dbReference type="Pfam" id="PF13602">
    <property type="entry name" value="ADH_zinc_N_2"/>
    <property type="match status" value="1"/>
</dbReference>
<dbReference type="SUPFAM" id="SSF50129">
    <property type="entry name" value="GroES-like"/>
    <property type="match status" value="1"/>
</dbReference>
<keyword evidence="4" id="KW-0560">Oxidoreductase</keyword>
<evidence type="ECO:0000256" key="3">
    <source>
        <dbReference type="ARBA" id="ARBA00022946"/>
    </source>
</evidence>
<dbReference type="EMBL" id="CAJHJT010000012">
    <property type="protein sequence ID" value="CAD6999350.1"/>
    <property type="molecule type" value="Genomic_DNA"/>
</dbReference>
<comment type="similarity">
    <text evidence="2">Belongs to the zinc-containing alcohol dehydrogenase family. Quinone oxidoreductase subfamily.</text>
</comment>
<keyword evidence="3" id="KW-0809">Transit peptide</keyword>
<dbReference type="InterPro" id="IPR037397">
    <property type="entry name" value="RTN4IP1"/>
</dbReference>
<reference evidence="7" key="1">
    <citation type="submission" date="2020-11" db="EMBL/GenBank/DDBJ databases">
        <authorList>
            <person name="Whitehead M."/>
        </authorList>
    </citation>
    <scope>NUCLEOTIDE SEQUENCE</scope>
    <source>
        <strain evidence="7">EGII</strain>
    </source>
</reference>
<keyword evidence="8" id="KW-1185">Reference proteome</keyword>
<dbReference type="CDD" id="cd08248">
    <property type="entry name" value="RTN4I1"/>
    <property type="match status" value="1"/>
</dbReference>
<dbReference type="OrthoDB" id="48317at2759"/>
<dbReference type="Gene3D" id="3.40.50.720">
    <property type="entry name" value="NAD(P)-binding Rossmann-like Domain"/>
    <property type="match status" value="1"/>
</dbReference>
<dbReference type="InterPro" id="IPR011032">
    <property type="entry name" value="GroES-like_sf"/>
</dbReference>
<gene>
    <name evidence="7" type="ORF">CCAP1982_LOCUS7877</name>
</gene>
<dbReference type="InterPro" id="IPR020843">
    <property type="entry name" value="ER"/>
</dbReference>
<accession>A0A811UKR2</accession>
<dbReference type="Gene3D" id="3.90.180.10">
    <property type="entry name" value="Medium-chain alcohol dehydrogenases, catalytic domain"/>
    <property type="match status" value="1"/>
</dbReference>
<dbReference type="PANTHER" id="PTHR11695:SF294">
    <property type="entry name" value="RETICULON-4-INTERACTING PROTEIN 1, MITOCHONDRIAL"/>
    <property type="match status" value="1"/>
</dbReference>
<comment type="caution">
    <text evidence="7">The sequence shown here is derived from an EMBL/GenBank/DDBJ whole genome shotgun (WGS) entry which is preliminary data.</text>
</comment>